<name>A0A7W2EFX3_9BURK</name>
<evidence type="ECO:0000313" key="3">
    <source>
        <dbReference type="Proteomes" id="UP000566711"/>
    </source>
</evidence>
<feature type="chain" id="PRO_5031195546" description="DUF2059 domain-containing protein" evidence="1">
    <location>
        <begin position="22"/>
        <end position="172"/>
    </location>
</feature>
<organism evidence="2 3">
    <name type="scientific">Rugamonas fusca</name>
    <dbReference type="NCBI Taxonomy" id="2758568"/>
    <lineage>
        <taxon>Bacteria</taxon>
        <taxon>Pseudomonadati</taxon>
        <taxon>Pseudomonadota</taxon>
        <taxon>Betaproteobacteria</taxon>
        <taxon>Burkholderiales</taxon>
        <taxon>Oxalobacteraceae</taxon>
        <taxon>Telluria group</taxon>
        <taxon>Rugamonas</taxon>
    </lineage>
</organism>
<comment type="caution">
    <text evidence="2">The sequence shown here is derived from an EMBL/GenBank/DDBJ whole genome shotgun (WGS) entry which is preliminary data.</text>
</comment>
<dbReference type="Proteomes" id="UP000566711">
    <property type="component" value="Unassembled WGS sequence"/>
</dbReference>
<evidence type="ECO:0000313" key="2">
    <source>
        <dbReference type="EMBL" id="MBA5605037.1"/>
    </source>
</evidence>
<accession>A0A7W2EFX3</accession>
<dbReference type="RefSeq" id="WP_182215495.1">
    <property type="nucleotide sequence ID" value="NZ_JACEZS010000004.1"/>
</dbReference>
<reference evidence="2 3" key="1">
    <citation type="submission" date="2020-07" db="EMBL/GenBank/DDBJ databases">
        <title>Novel species isolated from subtropical streams in China.</title>
        <authorList>
            <person name="Lu H."/>
        </authorList>
    </citation>
    <scope>NUCLEOTIDE SEQUENCE [LARGE SCALE GENOMIC DNA]</scope>
    <source>
        <strain evidence="2 3">FT3S</strain>
    </source>
</reference>
<gene>
    <name evidence="2" type="ORF">H3H36_06630</name>
</gene>
<keyword evidence="1" id="KW-0732">Signal</keyword>
<keyword evidence="3" id="KW-1185">Reference proteome</keyword>
<evidence type="ECO:0008006" key="4">
    <source>
        <dbReference type="Google" id="ProtNLM"/>
    </source>
</evidence>
<protein>
    <recommendedName>
        <fullName evidence="4">DUF2059 domain-containing protein</fullName>
    </recommendedName>
</protein>
<dbReference type="AlphaFoldDB" id="A0A7W2EFX3"/>
<sequence>MKSMKTLALAGLMMAASLASAASTPSAPSMPDAQQVQAAHDLLAAMQAEKMLRATAGMSRYPTPQQRQAVFDKLDKVPAEQIYQRLSIPVARLVSTETAKEMTRYYQSSYGQRVLKQTYNSGPSLFDTAPVPTAKEKVELKRPAYVKADKAFKEAEPAIRHETFVLLTAISR</sequence>
<dbReference type="EMBL" id="JACEZS010000004">
    <property type="protein sequence ID" value="MBA5605037.1"/>
    <property type="molecule type" value="Genomic_DNA"/>
</dbReference>
<feature type="signal peptide" evidence="1">
    <location>
        <begin position="1"/>
        <end position="21"/>
    </location>
</feature>
<evidence type="ECO:0000256" key="1">
    <source>
        <dbReference type="SAM" id="SignalP"/>
    </source>
</evidence>
<proteinExistence type="predicted"/>